<evidence type="ECO:0000259" key="1">
    <source>
        <dbReference type="PROSITE" id="PS50097"/>
    </source>
</evidence>
<dbReference type="InterPro" id="IPR011333">
    <property type="entry name" value="SKP1/BTB/POZ_sf"/>
</dbReference>
<feature type="domain" description="BTB" evidence="1">
    <location>
        <begin position="17"/>
        <end position="87"/>
    </location>
</feature>
<evidence type="ECO:0000313" key="2">
    <source>
        <dbReference type="EMBL" id="KAK7536931.1"/>
    </source>
</evidence>
<keyword evidence="3" id="KW-1185">Reference proteome</keyword>
<dbReference type="RefSeq" id="XP_066655082.1">
    <property type="nucleotide sequence ID" value="XM_066803634.1"/>
</dbReference>
<protein>
    <recommendedName>
        <fullName evidence="1">BTB domain-containing protein</fullName>
    </recommendedName>
</protein>
<comment type="caution">
    <text evidence="2">The sequence shown here is derived from an EMBL/GenBank/DDBJ whole genome shotgun (WGS) entry which is preliminary data.</text>
</comment>
<accession>A0ABR1LP30</accession>
<dbReference type="InterPro" id="IPR000210">
    <property type="entry name" value="BTB/POZ_dom"/>
</dbReference>
<organism evidence="2 3">
    <name type="scientific">Phyllosticta citribraziliensis</name>
    <dbReference type="NCBI Taxonomy" id="989973"/>
    <lineage>
        <taxon>Eukaryota</taxon>
        <taxon>Fungi</taxon>
        <taxon>Dikarya</taxon>
        <taxon>Ascomycota</taxon>
        <taxon>Pezizomycotina</taxon>
        <taxon>Dothideomycetes</taxon>
        <taxon>Dothideomycetes incertae sedis</taxon>
        <taxon>Botryosphaeriales</taxon>
        <taxon>Phyllostictaceae</taxon>
        <taxon>Phyllosticta</taxon>
    </lineage>
</organism>
<dbReference type="Pfam" id="PF00651">
    <property type="entry name" value="BTB"/>
    <property type="match status" value="1"/>
</dbReference>
<evidence type="ECO:0000313" key="3">
    <source>
        <dbReference type="Proteomes" id="UP001360953"/>
    </source>
</evidence>
<sequence>MSQGFCFTPFWRSGKFSDVEVRLREKIFKSYKIVLRTQSRMFGFMISMNPTTEKINLKLADAEIFPDSEIFEVFLEAIHTGGFNHDRNYPPIGNIAFALKAYKAGQRSGTRLLTSAAASNFRLLLSASQPSDFRGHHEGDDFERLVRMMYAKSSSKSVNITKDHDEDELRGFFMTRFAPGIGAYLRREQIETLVRCVPEFAGTLTMLSLAVRYFG</sequence>
<dbReference type="PROSITE" id="PS50097">
    <property type="entry name" value="BTB"/>
    <property type="match status" value="1"/>
</dbReference>
<dbReference type="GeneID" id="92036540"/>
<dbReference type="Gene3D" id="3.30.710.10">
    <property type="entry name" value="Potassium Channel Kv1.1, Chain A"/>
    <property type="match status" value="1"/>
</dbReference>
<reference evidence="2 3" key="1">
    <citation type="submission" date="2024-04" db="EMBL/GenBank/DDBJ databases">
        <title>Phyllosticta paracitricarpa is synonymous to the EU quarantine fungus P. citricarpa based on phylogenomic analyses.</title>
        <authorList>
            <consortium name="Lawrence Berkeley National Laboratory"/>
            <person name="Van ingen-buijs V.A."/>
            <person name="Van westerhoven A.C."/>
            <person name="Haridas S."/>
            <person name="Skiadas P."/>
            <person name="Martin F."/>
            <person name="Groenewald J.Z."/>
            <person name="Crous P.W."/>
            <person name="Seidl M.F."/>
        </authorList>
    </citation>
    <scope>NUCLEOTIDE SEQUENCE [LARGE SCALE GENOMIC DNA]</scope>
    <source>
        <strain evidence="2 3">CPC 17464</strain>
    </source>
</reference>
<gene>
    <name evidence="2" type="ORF">J3D65DRAFT_676978</name>
</gene>
<dbReference type="SUPFAM" id="SSF54695">
    <property type="entry name" value="POZ domain"/>
    <property type="match status" value="1"/>
</dbReference>
<dbReference type="EMBL" id="JBBPEH010000006">
    <property type="protein sequence ID" value="KAK7536931.1"/>
    <property type="molecule type" value="Genomic_DNA"/>
</dbReference>
<proteinExistence type="predicted"/>
<name>A0ABR1LP30_9PEZI</name>
<dbReference type="Proteomes" id="UP001360953">
    <property type="component" value="Unassembled WGS sequence"/>
</dbReference>